<comment type="similarity">
    <text evidence="7">Belongs to the TRAFAC class myosin-kinesin ATPase superfamily. Kinesin family.</text>
</comment>
<dbReference type="SUPFAM" id="SSF52540">
    <property type="entry name" value="P-loop containing nucleoside triphosphate hydrolases"/>
    <property type="match status" value="1"/>
</dbReference>
<evidence type="ECO:0000256" key="4">
    <source>
        <dbReference type="ARBA" id="ARBA00022840"/>
    </source>
</evidence>
<feature type="coiled-coil region" evidence="8">
    <location>
        <begin position="936"/>
        <end position="991"/>
    </location>
</feature>
<dbReference type="InterPro" id="IPR019821">
    <property type="entry name" value="Kinesin_motor_CS"/>
</dbReference>
<feature type="region of interest" description="Disordered" evidence="9">
    <location>
        <begin position="999"/>
        <end position="1049"/>
    </location>
</feature>
<dbReference type="PANTHER" id="PTHR47969:SF15">
    <property type="entry name" value="CHROMOSOME-ASSOCIATED KINESIN KIF4A-RELATED"/>
    <property type="match status" value="1"/>
</dbReference>
<evidence type="ECO:0000256" key="6">
    <source>
        <dbReference type="ARBA" id="ARBA00023212"/>
    </source>
</evidence>
<keyword evidence="2" id="KW-0963">Cytoplasm</keyword>
<feature type="coiled-coil region" evidence="8">
    <location>
        <begin position="572"/>
        <end position="732"/>
    </location>
</feature>
<evidence type="ECO:0000256" key="2">
    <source>
        <dbReference type="ARBA" id="ARBA00022490"/>
    </source>
</evidence>
<feature type="region of interest" description="Disordered" evidence="9">
    <location>
        <begin position="1160"/>
        <end position="1202"/>
    </location>
</feature>
<protein>
    <recommendedName>
        <fullName evidence="10">Kinesin motor domain-containing protein</fullName>
    </recommendedName>
</protein>
<dbReference type="EMBL" id="CAXLJL010000589">
    <property type="protein sequence ID" value="CAL5139063.1"/>
    <property type="molecule type" value="Genomic_DNA"/>
</dbReference>
<dbReference type="PROSITE" id="PS00411">
    <property type="entry name" value="KINESIN_MOTOR_1"/>
    <property type="match status" value="1"/>
</dbReference>
<dbReference type="GO" id="GO:0005875">
    <property type="term" value="C:microtubule associated complex"/>
    <property type="evidence" value="ECO:0007669"/>
    <property type="project" value="TreeGrafter"/>
</dbReference>
<evidence type="ECO:0000256" key="1">
    <source>
        <dbReference type="ARBA" id="ARBA00004245"/>
    </source>
</evidence>
<evidence type="ECO:0000256" key="5">
    <source>
        <dbReference type="ARBA" id="ARBA00023054"/>
    </source>
</evidence>
<feature type="binding site" evidence="7">
    <location>
        <begin position="83"/>
        <end position="90"/>
    </location>
    <ligand>
        <name>ATP</name>
        <dbReference type="ChEBI" id="CHEBI:30616"/>
    </ligand>
</feature>
<evidence type="ECO:0000256" key="8">
    <source>
        <dbReference type="SAM" id="Coils"/>
    </source>
</evidence>
<gene>
    <name evidence="11" type="ORF">CDAUBV1_LOCUS14111</name>
</gene>
<dbReference type="InterPro" id="IPR027417">
    <property type="entry name" value="P-loop_NTPase"/>
</dbReference>
<dbReference type="GO" id="GO:0007018">
    <property type="term" value="P:microtubule-based movement"/>
    <property type="evidence" value="ECO:0007669"/>
    <property type="project" value="InterPro"/>
</dbReference>
<feature type="region of interest" description="Disordered" evidence="9">
    <location>
        <begin position="527"/>
        <end position="551"/>
    </location>
</feature>
<dbReference type="PANTHER" id="PTHR47969">
    <property type="entry name" value="CHROMOSOME-ASSOCIATED KINESIN KIF4A-RELATED"/>
    <property type="match status" value="1"/>
</dbReference>
<dbReference type="GO" id="GO:0051231">
    <property type="term" value="P:spindle elongation"/>
    <property type="evidence" value="ECO:0007669"/>
    <property type="project" value="TreeGrafter"/>
</dbReference>
<sequence>MDSSVKVGVRVRPLSEVEINDGCSSCLSYPSESNQIMIGKDKLFAFDFVFDESTSQENIYLKAAQPMVDCVLKGYNATLFAYGQTGSGKTYTMGTCQLRGFSHPENGIVPRIVQELFDRMPSCPFVYSVRVSFLEIYKEDIHDLLSDESTPLPIREENQTIKIPGLTERPVSCFEDVVNLLQSGSAKRSVGGTAMNAHSSRSHAIFTLHFLLQPKHSGSSAVPGAETESDDLPTNEEILTAKLHLVDLAGSERIKKTHAEGDRLKEGININRGLLALGNVISALCEKDAKKRSHIPYRDSRLTRLLQDSLGGNSTTLMLTCVSPADSNMEETLNALRYADRARLIKNKPILNRADPKDAELARLRALVIQLQTRLGKTGGMVIMSPCRPNIGPFGTGLPSAAISNLLEKSEKLEKEKRSLCDELDQALEEASELYKKLFDVESVRDAVFAESDKLKKVLETFMSSGVGASVERKEWEKLEEEIRGIMDNISAIRRAGQAEWARVQLEEAYEECKSVVDSAQLEFSADDNKKGLSTPTDETGDRTDSVTYTSFESDNVGSQLRARRLACKERIQSIEEHLQQKRKLLESLESAANLGENSYAALVEQYESQIHELVARIEGLEKERTDLLSGHPETKISANSREQREARLKAMEQELLQAKRQLTELSRLKKAKENREAECTRLREEIQTLKVSMVRATKQLRDESAAYRRWRAEKDREVRKLEEHERRLKSEMSHMAFAHERQQAVLKRRLEAAAANERRLKELVALHRERRAEREKRQNEFTTNNNKFDFVARVRSWVAADLDLQVSMGEARNNLNQLVDSRRVLCEQLRSAETCLADSENCSEEQRELKTREVAQLTHSIEEQTQRITDLQQKLLDAGERNTHDQGAAGGSTDLIISSRLAQLHNIQEARIALRYLFKEAASSRIAKSACDADLSDVQIQLQTQQEETEDLRRKAAEFSLKLTQSEEKIAELQQKMASIQEDNKQLKKQLQLNVNVKAHEPPQKKNRKPQYVLNASGDARRLSGTPVISRKRPITRQSMQQFGTKKRIDSPTILVPDSVKKESVWDAFDEEYDPLDSSLIDPTWRLSKSTREEKNSQVSNTFIHGNPVRCKCRGPCTNRCSCRRTGRICSSDHCKCLAGRCQNRTIHDSFAVPENTQLHTSDDDQLMKPPSAAPLRQKSRRTKVQSPLSEIQENQPIAEDSSQPHVVMNTTFDLNEGSPEEVNIQQPTVTLLDVGWKSLWPKSRPSYFPSPLARR</sequence>
<dbReference type="PROSITE" id="PS50067">
    <property type="entry name" value="KINESIN_MOTOR_2"/>
    <property type="match status" value="1"/>
</dbReference>
<evidence type="ECO:0000313" key="12">
    <source>
        <dbReference type="Proteomes" id="UP001497525"/>
    </source>
</evidence>
<dbReference type="InterPro" id="IPR027640">
    <property type="entry name" value="Kinesin-like_fam"/>
</dbReference>
<comment type="subcellular location">
    <subcellularLocation>
        <location evidence="1">Cytoplasm</location>
        <location evidence="1">Cytoskeleton</location>
    </subcellularLocation>
</comment>
<evidence type="ECO:0000256" key="7">
    <source>
        <dbReference type="PROSITE-ProRule" id="PRU00283"/>
    </source>
</evidence>
<dbReference type="AlphaFoldDB" id="A0AAV2TVZ6"/>
<reference evidence="11" key="1">
    <citation type="submission" date="2024-06" db="EMBL/GenBank/DDBJ databases">
        <authorList>
            <person name="Liu X."/>
            <person name="Lenzi L."/>
            <person name="Haldenby T S."/>
            <person name="Uol C."/>
        </authorList>
    </citation>
    <scope>NUCLEOTIDE SEQUENCE</scope>
</reference>
<evidence type="ECO:0000256" key="9">
    <source>
        <dbReference type="SAM" id="MobiDB-lite"/>
    </source>
</evidence>
<keyword evidence="6" id="KW-0206">Cytoskeleton</keyword>
<organism evidence="11 12">
    <name type="scientific">Calicophoron daubneyi</name>
    <name type="common">Rumen fluke</name>
    <name type="synonym">Paramphistomum daubneyi</name>
    <dbReference type="NCBI Taxonomy" id="300641"/>
    <lineage>
        <taxon>Eukaryota</taxon>
        <taxon>Metazoa</taxon>
        <taxon>Spiralia</taxon>
        <taxon>Lophotrochozoa</taxon>
        <taxon>Platyhelminthes</taxon>
        <taxon>Trematoda</taxon>
        <taxon>Digenea</taxon>
        <taxon>Plagiorchiida</taxon>
        <taxon>Pronocephalata</taxon>
        <taxon>Paramphistomoidea</taxon>
        <taxon>Paramphistomidae</taxon>
        <taxon>Calicophoron</taxon>
    </lineage>
</organism>
<feature type="domain" description="Kinesin motor" evidence="10">
    <location>
        <begin position="4"/>
        <end position="345"/>
    </location>
</feature>
<evidence type="ECO:0000259" key="10">
    <source>
        <dbReference type="PROSITE" id="PS50067"/>
    </source>
</evidence>
<evidence type="ECO:0000256" key="3">
    <source>
        <dbReference type="ARBA" id="ARBA00022741"/>
    </source>
</evidence>
<dbReference type="CDD" id="cd01372">
    <property type="entry name" value="KISc_KIF4"/>
    <property type="match status" value="1"/>
</dbReference>
<evidence type="ECO:0000313" key="11">
    <source>
        <dbReference type="EMBL" id="CAL5139063.1"/>
    </source>
</evidence>
<dbReference type="Gene3D" id="3.40.850.10">
    <property type="entry name" value="Kinesin motor domain"/>
    <property type="match status" value="1"/>
</dbReference>
<dbReference type="InterPro" id="IPR001752">
    <property type="entry name" value="Kinesin_motor_dom"/>
</dbReference>
<feature type="compositionally biased region" description="Polar residues" evidence="9">
    <location>
        <begin position="1186"/>
        <end position="1202"/>
    </location>
</feature>
<feature type="coiled-coil region" evidence="8">
    <location>
        <begin position="403"/>
        <end position="441"/>
    </location>
</feature>
<dbReference type="PRINTS" id="PR00380">
    <property type="entry name" value="KINESINHEAVY"/>
</dbReference>
<dbReference type="Pfam" id="PF25764">
    <property type="entry name" value="KIF21A_4th"/>
    <property type="match status" value="1"/>
</dbReference>
<comment type="caution">
    <text evidence="11">The sequence shown here is derived from an EMBL/GenBank/DDBJ whole genome shotgun (WGS) entry which is preliminary data.</text>
</comment>
<keyword evidence="7" id="KW-0505">Motor protein</keyword>
<feature type="coiled-coil region" evidence="8">
    <location>
        <begin position="855"/>
        <end position="882"/>
    </location>
</feature>
<keyword evidence="5 8" id="KW-0175">Coiled coil</keyword>
<dbReference type="InterPro" id="IPR036961">
    <property type="entry name" value="Kinesin_motor_dom_sf"/>
</dbReference>
<dbReference type="GO" id="GO:0003777">
    <property type="term" value="F:microtubule motor activity"/>
    <property type="evidence" value="ECO:0007669"/>
    <property type="project" value="InterPro"/>
</dbReference>
<dbReference type="SMART" id="SM00129">
    <property type="entry name" value="KISc"/>
    <property type="match status" value="1"/>
</dbReference>
<dbReference type="Proteomes" id="UP001497525">
    <property type="component" value="Unassembled WGS sequence"/>
</dbReference>
<accession>A0AAV2TVZ6</accession>
<keyword evidence="4 7" id="KW-0067">ATP-binding</keyword>
<name>A0AAV2TVZ6_CALDB</name>
<dbReference type="GO" id="GO:0008017">
    <property type="term" value="F:microtubule binding"/>
    <property type="evidence" value="ECO:0007669"/>
    <property type="project" value="InterPro"/>
</dbReference>
<proteinExistence type="inferred from homology"/>
<dbReference type="Pfam" id="PF00225">
    <property type="entry name" value="Kinesin"/>
    <property type="match status" value="1"/>
</dbReference>
<keyword evidence="3 7" id="KW-0547">Nucleotide-binding</keyword>
<dbReference type="GO" id="GO:0005524">
    <property type="term" value="F:ATP binding"/>
    <property type="evidence" value="ECO:0007669"/>
    <property type="project" value="UniProtKB-UniRule"/>
</dbReference>
<dbReference type="GO" id="GO:0007052">
    <property type="term" value="P:mitotic spindle organization"/>
    <property type="evidence" value="ECO:0007669"/>
    <property type="project" value="TreeGrafter"/>
</dbReference>